<feature type="transmembrane region" description="Helical" evidence="13">
    <location>
        <begin position="90"/>
        <end position="109"/>
    </location>
</feature>
<evidence type="ECO:0000256" key="2">
    <source>
        <dbReference type="ARBA" id="ARBA00006920"/>
    </source>
</evidence>
<comment type="similarity">
    <text evidence="2">Belongs to the TMEM175 family.</text>
</comment>
<sequence length="206" mass="22484">MAVSKEPHRLILFTDAVVAIAVTLLVLPLVDIVPEVAKEHGEAIEVITKHQPEVWTFLLSFVVIIRFWLAHHRAYQHVRAYSTPLILCNAGWLLAIVVLPFPTEVVGVFQSDRFTTGFYIGTIFAVSALQTAMTLIIRADAAVASEENPPTPELAISSATATVLLAAALVVALALPAISYWALFLLLLSAPVEQVLRRRQRVAAEA</sequence>
<keyword evidence="10 13" id="KW-0472">Membrane</keyword>
<evidence type="ECO:0000256" key="11">
    <source>
        <dbReference type="ARBA" id="ARBA00023303"/>
    </source>
</evidence>
<keyword evidence="6" id="KW-0631">Potassium channel</keyword>
<dbReference type="EMBL" id="JBHLZP010000504">
    <property type="protein sequence ID" value="MFB9838367.1"/>
    <property type="molecule type" value="Genomic_DNA"/>
</dbReference>
<dbReference type="PANTHER" id="PTHR31462">
    <property type="entry name" value="ENDOSOMAL/LYSOSOMAL POTASSIUM CHANNEL TMEM175"/>
    <property type="match status" value="1"/>
</dbReference>
<keyword evidence="7" id="KW-0630">Potassium</keyword>
<accession>A0ABV5YWP5</accession>
<reference evidence="14 15" key="1">
    <citation type="submission" date="2024-09" db="EMBL/GenBank/DDBJ databases">
        <authorList>
            <person name="Sun Q."/>
            <person name="Mori K."/>
        </authorList>
    </citation>
    <scope>NUCLEOTIDE SEQUENCE [LARGE SCALE GENOMIC DNA]</scope>
    <source>
        <strain evidence="14 15">TBRC 0563</strain>
    </source>
</reference>
<feature type="transmembrane region" description="Helical" evidence="13">
    <location>
        <begin position="12"/>
        <end position="33"/>
    </location>
</feature>
<organism evidence="14 15">
    <name type="scientific">Actinoallomurus acaciae</name>
    <dbReference type="NCBI Taxonomy" id="502577"/>
    <lineage>
        <taxon>Bacteria</taxon>
        <taxon>Bacillati</taxon>
        <taxon>Actinomycetota</taxon>
        <taxon>Actinomycetes</taxon>
        <taxon>Streptosporangiales</taxon>
        <taxon>Thermomonosporaceae</taxon>
        <taxon>Actinoallomurus</taxon>
    </lineage>
</organism>
<evidence type="ECO:0000313" key="15">
    <source>
        <dbReference type="Proteomes" id="UP001589627"/>
    </source>
</evidence>
<feature type="transmembrane region" description="Helical" evidence="13">
    <location>
        <begin position="159"/>
        <end position="188"/>
    </location>
</feature>
<keyword evidence="15" id="KW-1185">Reference proteome</keyword>
<dbReference type="InterPro" id="IPR010617">
    <property type="entry name" value="TMEM175-like"/>
</dbReference>
<comment type="caution">
    <text evidence="14">The sequence shown here is derived from an EMBL/GenBank/DDBJ whole genome shotgun (WGS) entry which is preliminary data.</text>
</comment>
<dbReference type="RefSeq" id="WP_378211393.1">
    <property type="nucleotide sequence ID" value="NZ_JBHLZP010000504.1"/>
</dbReference>
<evidence type="ECO:0000256" key="10">
    <source>
        <dbReference type="ARBA" id="ARBA00023136"/>
    </source>
</evidence>
<evidence type="ECO:0000256" key="6">
    <source>
        <dbReference type="ARBA" id="ARBA00022826"/>
    </source>
</evidence>
<proteinExistence type="inferred from homology"/>
<feature type="transmembrane region" description="Helical" evidence="13">
    <location>
        <begin position="54"/>
        <end position="70"/>
    </location>
</feature>
<keyword evidence="11" id="KW-0407">Ion channel</keyword>
<dbReference type="Pfam" id="PF06736">
    <property type="entry name" value="TMEM175"/>
    <property type="match status" value="1"/>
</dbReference>
<keyword evidence="3" id="KW-0813">Transport</keyword>
<evidence type="ECO:0000256" key="7">
    <source>
        <dbReference type="ARBA" id="ARBA00022958"/>
    </source>
</evidence>
<evidence type="ECO:0000256" key="13">
    <source>
        <dbReference type="SAM" id="Phobius"/>
    </source>
</evidence>
<evidence type="ECO:0000256" key="5">
    <source>
        <dbReference type="ARBA" id="ARBA00022692"/>
    </source>
</evidence>
<feature type="transmembrane region" description="Helical" evidence="13">
    <location>
        <begin position="116"/>
        <end position="139"/>
    </location>
</feature>
<keyword evidence="4" id="KW-0633">Potassium transport</keyword>
<evidence type="ECO:0000256" key="4">
    <source>
        <dbReference type="ARBA" id="ARBA00022538"/>
    </source>
</evidence>
<keyword evidence="8 13" id="KW-1133">Transmembrane helix</keyword>
<comment type="subcellular location">
    <subcellularLocation>
        <location evidence="1">Membrane</location>
        <topology evidence="1">Multi-pass membrane protein</topology>
    </subcellularLocation>
</comment>
<dbReference type="Proteomes" id="UP001589627">
    <property type="component" value="Unassembled WGS sequence"/>
</dbReference>
<evidence type="ECO:0000313" key="14">
    <source>
        <dbReference type="EMBL" id="MFB9838367.1"/>
    </source>
</evidence>
<evidence type="ECO:0000256" key="3">
    <source>
        <dbReference type="ARBA" id="ARBA00022448"/>
    </source>
</evidence>
<comment type="catalytic activity">
    <reaction evidence="12">
        <text>K(+)(in) = K(+)(out)</text>
        <dbReference type="Rhea" id="RHEA:29463"/>
        <dbReference type="ChEBI" id="CHEBI:29103"/>
    </reaction>
</comment>
<gene>
    <name evidence="14" type="ORF">ACFFNX_40075</name>
</gene>
<keyword evidence="5 13" id="KW-0812">Transmembrane</keyword>
<evidence type="ECO:0000256" key="1">
    <source>
        <dbReference type="ARBA" id="ARBA00004141"/>
    </source>
</evidence>
<keyword evidence="9" id="KW-0406">Ion transport</keyword>
<protein>
    <submittedName>
        <fullName evidence="14">TMEM175 family protein</fullName>
    </submittedName>
</protein>
<evidence type="ECO:0000256" key="9">
    <source>
        <dbReference type="ARBA" id="ARBA00023065"/>
    </source>
</evidence>
<evidence type="ECO:0000256" key="8">
    <source>
        <dbReference type="ARBA" id="ARBA00022989"/>
    </source>
</evidence>
<name>A0ABV5YWP5_9ACTN</name>
<evidence type="ECO:0000256" key="12">
    <source>
        <dbReference type="ARBA" id="ARBA00034430"/>
    </source>
</evidence>
<dbReference type="PANTHER" id="PTHR31462:SF5">
    <property type="entry name" value="ENDOSOMAL_LYSOSOMAL PROTON CHANNEL TMEM175"/>
    <property type="match status" value="1"/>
</dbReference>